<evidence type="ECO:0000259" key="1">
    <source>
        <dbReference type="Pfam" id="PF02721"/>
    </source>
</evidence>
<name>A0A0B2QD77_GLYSO</name>
<dbReference type="SUPFAM" id="SSF50249">
    <property type="entry name" value="Nucleic acid-binding proteins"/>
    <property type="match status" value="1"/>
</dbReference>
<reference evidence="2" key="1">
    <citation type="submission" date="2014-07" db="EMBL/GenBank/DDBJ databases">
        <title>Identification of a novel salt tolerance gene in wild soybean by whole-genome sequencing.</title>
        <authorList>
            <person name="Lam H.-M."/>
            <person name="Qi X."/>
            <person name="Li M.-W."/>
            <person name="Liu X."/>
            <person name="Xie M."/>
            <person name="Ni M."/>
            <person name="Xu X."/>
        </authorList>
    </citation>
    <scope>NUCLEOTIDE SEQUENCE [LARGE SCALE GENOMIC DNA]</scope>
    <source>
        <tissue evidence="2">Root</tissue>
    </source>
</reference>
<organism evidence="2">
    <name type="scientific">Glycine soja</name>
    <name type="common">Wild soybean</name>
    <dbReference type="NCBI Taxonomy" id="3848"/>
    <lineage>
        <taxon>Eukaryota</taxon>
        <taxon>Viridiplantae</taxon>
        <taxon>Streptophyta</taxon>
        <taxon>Embryophyta</taxon>
        <taxon>Tracheophyta</taxon>
        <taxon>Spermatophyta</taxon>
        <taxon>Magnoliopsida</taxon>
        <taxon>eudicotyledons</taxon>
        <taxon>Gunneridae</taxon>
        <taxon>Pentapetalae</taxon>
        <taxon>rosids</taxon>
        <taxon>fabids</taxon>
        <taxon>Fabales</taxon>
        <taxon>Fabaceae</taxon>
        <taxon>Papilionoideae</taxon>
        <taxon>50 kb inversion clade</taxon>
        <taxon>NPAAA clade</taxon>
        <taxon>indigoferoid/millettioid clade</taxon>
        <taxon>Phaseoleae</taxon>
        <taxon>Glycine</taxon>
        <taxon>Glycine subgen. Soja</taxon>
    </lineage>
</organism>
<dbReference type="InterPro" id="IPR012340">
    <property type="entry name" value="NA-bd_OB-fold"/>
</dbReference>
<dbReference type="CDD" id="cd04480">
    <property type="entry name" value="RPA1_DBD_A_like"/>
    <property type="match status" value="1"/>
</dbReference>
<gene>
    <name evidence="2" type="ORF">glysoja_035069</name>
</gene>
<proteinExistence type="predicted"/>
<evidence type="ECO:0000313" key="2">
    <source>
        <dbReference type="EMBL" id="KHN17983.1"/>
    </source>
</evidence>
<dbReference type="Proteomes" id="UP000053555">
    <property type="component" value="Unassembled WGS sequence"/>
</dbReference>
<dbReference type="Gene3D" id="2.40.50.140">
    <property type="entry name" value="Nucleic acid-binding proteins"/>
    <property type="match status" value="1"/>
</dbReference>
<sequence>MTSMEMVLLDAKGDNIHAYVKKSLKKDFKDVIQEDNADLFENLLVALNDYQFKTTPHKFKLNFMGSTKCKDVHDDSIPKFSFDFISFTDILGKTRENILLGNV</sequence>
<feature type="domain" description="Replication protein A 70 kDa DNA-binding subunit B/D first OB fold" evidence="1">
    <location>
        <begin position="3"/>
        <end position="70"/>
    </location>
</feature>
<accession>A0A0B2QD77</accession>
<dbReference type="EMBL" id="KN660071">
    <property type="protein sequence ID" value="KHN17983.1"/>
    <property type="molecule type" value="Genomic_DNA"/>
</dbReference>
<dbReference type="AlphaFoldDB" id="A0A0B2QD77"/>
<protein>
    <recommendedName>
        <fullName evidence="1">Replication protein A 70 kDa DNA-binding subunit B/D first OB fold domain-containing protein</fullName>
    </recommendedName>
</protein>
<dbReference type="InterPro" id="IPR003871">
    <property type="entry name" value="RFA1B/D_OB_1st"/>
</dbReference>
<dbReference type="Pfam" id="PF02721">
    <property type="entry name" value="DUF223"/>
    <property type="match status" value="1"/>
</dbReference>